<evidence type="ECO:0000256" key="2">
    <source>
        <dbReference type="ARBA" id="ARBA00006577"/>
    </source>
</evidence>
<dbReference type="InterPro" id="IPR000774">
    <property type="entry name" value="PPIase_FKBP_N"/>
</dbReference>
<evidence type="ECO:0000256" key="1">
    <source>
        <dbReference type="ARBA" id="ARBA00000971"/>
    </source>
</evidence>
<keyword evidence="4 6" id="KW-0697">Rotamase</keyword>
<dbReference type="KEGG" id="kak:Kalk_09020"/>
<dbReference type="InterPro" id="IPR036944">
    <property type="entry name" value="PPIase_FKBP_N_sf"/>
</dbReference>
<dbReference type="PANTHER" id="PTHR43811">
    <property type="entry name" value="FKBP-TYPE PEPTIDYL-PROLYL CIS-TRANS ISOMERASE FKPA"/>
    <property type="match status" value="1"/>
</dbReference>
<comment type="catalytic activity">
    <reaction evidence="1 6 7">
        <text>[protein]-peptidylproline (omega=180) = [protein]-peptidylproline (omega=0)</text>
        <dbReference type="Rhea" id="RHEA:16237"/>
        <dbReference type="Rhea" id="RHEA-COMP:10747"/>
        <dbReference type="Rhea" id="RHEA-COMP:10748"/>
        <dbReference type="ChEBI" id="CHEBI:83833"/>
        <dbReference type="ChEBI" id="CHEBI:83834"/>
        <dbReference type="EC" id="5.2.1.8"/>
    </reaction>
</comment>
<organism evidence="10 11">
    <name type="scientific">Ketobacter alkanivorans</name>
    <dbReference type="NCBI Taxonomy" id="1917421"/>
    <lineage>
        <taxon>Bacteria</taxon>
        <taxon>Pseudomonadati</taxon>
        <taxon>Pseudomonadota</taxon>
        <taxon>Gammaproteobacteria</taxon>
        <taxon>Pseudomonadales</taxon>
        <taxon>Ketobacteraceae</taxon>
        <taxon>Ketobacter</taxon>
    </lineage>
</organism>
<evidence type="ECO:0000256" key="6">
    <source>
        <dbReference type="PROSITE-ProRule" id="PRU00277"/>
    </source>
</evidence>
<dbReference type="SUPFAM" id="SSF54534">
    <property type="entry name" value="FKBP-like"/>
    <property type="match status" value="1"/>
</dbReference>
<dbReference type="PANTHER" id="PTHR43811:SF19">
    <property type="entry name" value="39 KDA FK506-BINDING NUCLEAR PROTEIN"/>
    <property type="match status" value="1"/>
</dbReference>
<name>A0A2K9LK53_9GAMM</name>
<dbReference type="FunFam" id="3.10.50.40:FF:000045">
    <property type="entry name" value="Peptidyl-prolyl cis-trans isomerase"/>
    <property type="match status" value="1"/>
</dbReference>
<dbReference type="OrthoDB" id="9814548at2"/>
<dbReference type="PROSITE" id="PS50059">
    <property type="entry name" value="FKBP_PPIASE"/>
    <property type="match status" value="1"/>
</dbReference>
<dbReference type="Gene3D" id="3.10.50.40">
    <property type="match status" value="1"/>
</dbReference>
<feature type="chain" id="PRO_5014804538" description="Peptidyl-prolyl cis-trans isomerase" evidence="8">
    <location>
        <begin position="22"/>
        <end position="240"/>
    </location>
</feature>
<dbReference type="Proteomes" id="UP000235116">
    <property type="component" value="Chromosome"/>
</dbReference>
<dbReference type="Gene3D" id="1.10.287.460">
    <property type="entry name" value="Peptidyl-prolyl cis-trans isomerase, FKBP-type, N-terminal domain"/>
    <property type="match status" value="1"/>
</dbReference>
<feature type="signal peptide" evidence="8">
    <location>
        <begin position="1"/>
        <end position="21"/>
    </location>
</feature>
<dbReference type="InterPro" id="IPR001179">
    <property type="entry name" value="PPIase_FKBP_dom"/>
</dbReference>
<dbReference type="Pfam" id="PF01346">
    <property type="entry name" value="FKBP_N"/>
    <property type="match status" value="1"/>
</dbReference>
<evidence type="ECO:0000256" key="3">
    <source>
        <dbReference type="ARBA" id="ARBA00022729"/>
    </source>
</evidence>
<comment type="similarity">
    <text evidence="2 7">Belongs to the FKBP-type PPIase family.</text>
</comment>
<gene>
    <name evidence="10" type="ORF">Kalk_09020</name>
</gene>
<evidence type="ECO:0000256" key="4">
    <source>
        <dbReference type="ARBA" id="ARBA00023110"/>
    </source>
</evidence>
<evidence type="ECO:0000259" key="9">
    <source>
        <dbReference type="PROSITE" id="PS50059"/>
    </source>
</evidence>
<dbReference type="InterPro" id="IPR046357">
    <property type="entry name" value="PPIase_dom_sf"/>
</dbReference>
<dbReference type="GO" id="GO:0003755">
    <property type="term" value="F:peptidyl-prolyl cis-trans isomerase activity"/>
    <property type="evidence" value="ECO:0007669"/>
    <property type="project" value="UniProtKB-UniRule"/>
</dbReference>
<feature type="domain" description="PPIase FKBP-type" evidence="9">
    <location>
        <begin position="151"/>
        <end position="237"/>
    </location>
</feature>
<accession>A0A2K9LK53</accession>
<keyword evidence="5 6" id="KW-0413">Isomerase</keyword>
<keyword evidence="3 8" id="KW-0732">Signal</keyword>
<evidence type="ECO:0000256" key="5">
    <source>
        <dbReference type="ARBA" id="ARBA00023235"/>
    </source>
</evidence>
<dbReference type="RefSeq" id="WP_101893919.1">
    <property type="nucleotide sequence ID" value="NZ_CP022684.1"/>
</dbReference>
<dbReference type="Pfam" id="PF00254">
    <property type="entry name" value="FKBP_C"/>
    <property type="match status" value="1"/>
</dbReference>
<protein>
    <recommendedName>
        <fullName evidence="7">Peptidyl-prolyl cis-trans isomerase</fullName>
        <ecNumber evidence="7">5.2.1.8</ecNumber>
    </recommendedName>
</protein>
<dbReference type="EMBL" id="CP022684">
    <property type="protein sequence ID" value="AUM12551.1"/>
    <property type="molecule type" value="Genomic_DNA"/>
</dbReference>
<dbReference type="GO" id="GO:0006457">
    <property type="term" value="P:protein folding"/>
    <property type="evidence" value="ECO:0007669"/>
    <property type="project" value="InterPro"/>
</dbReference>
<dbReference type="AlphaFoldDB" id="A0A2K9LK53"/>
<reference evidence="11" key="1">
    <citation type="submission" date="2017-08" db="EMBL/GenBank/DDBJ databases">
        <title>Direct submision.</title>
        <authorList>
            <person name="Kim S.-J."/>
            <person name="Rhee S.-K."/>
        </authorList>
    </citation>
    <scope>NUCLEOTIDE SEQUENCE [LARGE SCALE GENOMIC DNA]</scope>
    <source>
        <strain evidence="11">GI5</strain>
    </source>
</reference>
<sequence length="240" mass="25789">MKKYVIVATALAALVACKGEAGSDAAAKPESAPLQSEDQKASYAIGQRFGEGMGRDLKELDVKAFYQGFEDGFNGRDSQMSQEEMVAAMNALQARKVKEQQEAQSKALEVNKSSGETFLAENKAREGVTVTESGLQYEVITKGEGETPDANDKVNVHYHGTLPDGTVFDSSVERGEAISFPVNGVIKGWTEALQLMKVGDKWKLVIPSDLAYGARGAGPKIGPNQVLVFEVELLGVEKVD</sequence>
<evidence type="ECO:0000313" key="10">
    <source>
        <dbReference type="EMBL" id="AUM12551.1"/>
    </source>
</evidence>
<keyword evidence="11" id="KW-1185">Reference proteome</keyword>
<evidence type="ECO:0000256" key="7">
    <source>
        <dbReference type="RuleBase" id="RU003915"/>
    </source>
</evidence>
<evidence type="ECO:0000313" key="11">
    <source>
        <dbReference type="Proteomes" id="UP000235116"/>
    </source>
</evidence>
<dbReference type="EC" id="5.2.1.8" evidence="7"/>
<proteinExistence type="inferred from homology"/>
<dbReference type="PROSITE" id="PS51257">
    <property type="entry name" value="PROKAR_LIPOPROTEIN"/>
    <property type="match status" value="1"/>
</dbReference>
<evidence type="ECO:0000256" key="8">
    <source>
        <dbReference type="SAM" id="SignalP"/>
    </source>
</evidence>